<reference evidence="1 2" key="1">
    <citation type="submission" date="2020-07" db="EMBL/GenBank/DDBJ databases">
        <title>Sequencing the genomes of 1000 actinobacteria strains.</title>
        <authorList>
            <person name="Klenk H.-P."/>
        </authorList>
    </citation>
    <scope>NUCLEOTIDE SEQUENCE [LARGE SCALE GENOMIC DNA]</scope>
    <source>
        <strain evidence="1 2">DSM 27576</strain>
    </source>
</reference>
<name>A0A7W3JMM6_9MICO</name>
<dbReference type="RefSeq" id="WP_167048657.1">
    <property type="nucleotide sequence ID" value="NZ_JAAOZB010000002.1"/>
</dbReference>
<dbReference type="InterPro" id="IPR047900">
    <property type="entry name" value="Choice_anch_G"/>
</dbReference>
<evidence type="ECO:0008006" key="3">
    <source>
        <dbReference type="Google" id="ProtNLM"/>
    </source>
</evidence>
<gene>
    <name evidence="1" type="ORF">FHX48_000731</name>
</gene>
<evidence type="ECO:0000313" key="1">
    <source>
        <dbReference type="EMBL" id="MBA8815679.1"/>
    </source>
</evidence>
<comment type="caution">
    <text evidence="1">The sequence shown here is derived from an EMBL/GenBank/DDBJ whole genome shotgun (WGS) entry which is preliminary data.</text>
</comment>
<sequence>MNDRERPSALLGSIAVIAAAGVVFPTASVGAWSDEEWVHPASVGTSQIECGADTGYAAESNARFLRGDLLGVDLDPLVELKGVGLAMDNGGSVTVDPGSAANLGATPPAHSYANPLSLGVISLPILDLSPLQIGLPVGSLGAVNQYARVNGHGSGAAAAGLVNNSGAVLVSAITPDDQLPEPAVLTLDSLLPGISGIAGTDVRIGAVGSSSQLDWCDALRSDIWGDGSVSGVSRDYGVASLELDIDSPLVAGLGSSITSTVLPGLQTDLNALTGVNGLISKIFTDALAPIVAGLNLGATTGDVTLTGLDFTAVSALLDDNLVGDGVSVDLVSGLVHVDLEYFIGALNDQPANTELVLDAGVVSSILANTTALLNNWRAAVFTTIQDAVYAATLTIDLSVVVSSPAIVVALVPIGATNIVRVDLDATATIGSIIGGGLVLDVNVTALSNVTLIGTILNAILGITLTTLTNSILALETSLVAPIAAQVTATVNGALDSVDTQLVDLVAAVLGAVSAVLTELPSILSVMVNVQPDQPGAPPGTSFIAESGLSSAQHAVSALRLGLAYGLAPGGVAAFDLATSSVGPITAP</sequence>
<keyword evidence="2" id="KW-1185">Reference proteome</keyword>
<organism evidence="1 2">
    <name type="scientific">Microbacterium halimionae</name>
    <dbReference type="NCBI Taxonomy" id="1526413"/>
    <lineage>
        <taxon>Bacteria</taxon>
        <taxon>Bacillati</taxon>
        <taxon>Actinomycetota</taxon>
        <taxon>Actinomycetes</taxon>
        <taxon>Micrococcales</taxon>
        <taxon>Microbacteriaceae</taxon>
        <taxon>Microbacterium</taxon>
    </lineage>
</organism>
<dbReference type="EMBL" id="JACGWY010000001">
    <property type="protein sequence ID" value="MBA8815679.1"/>
    <property type="molecule type" value="Genomic_DNA"/>
</dbReference>
<dbReference type="AlphaFoldDB" id="A0A7W3JMM6"/>
<proteinExistence type="predicted"/>
<dbReference type="NCBIfam" id="NF033766">
    <property type="entry name" value="choice_anch_G"/>
    <property type="match status" value="1"/>
</dbReference>
<dbReference type="Proteomes" id="UP000526083">
    <property type="component" value="Unassembled WGS sequence"/>
</dbReference>
<evidence type="ECO:0000313" key="2">
    <source>
        <dbReference type="Proteomes" id="UP000526083"/>
    </source>
</evidence>
<protein>
    <recommendedName>
        <fullName evidence="3">Choice-of-anchor G family protein</fullName>
    </recommendedName>
</protein>
<accession>A0A7W3JMM6</accession>